<evidence type="ECO:0000256" key="4">
    <source>
        <dbReference type="ARBA" id="ARBA00022705"/>
    </source>
</evidence>
<organism evidence="8 9">
    <name type="scientific">Phakopsora pachyrhizi</name>
    <name type="common">Asian soybean rust disease fungus</name>
    <dbReference type="NCBI Taxonomy" id="170000"/>
    <lineage>
        <taxon>Eukaryota</taxon>
        <taxon>Fungi</taxon>
        <taxon>Dikarya</taxon>
        <taxon>Basidiomycota</taxon>
        <taxon>Pucciniomycotina</taxon>
        <taxon>Pucciniomycetes</taxon>
        <taxon>Pucciniales</taxon>
        <taxon>Phakopsoraceae</taxon>
        <taxon>Phakopsora</taxon>
    </lineage>
</organism>
<dbReference type="GO" id="GO:0006270">
    <property type="term" value="P:DNA replication initiation"/>
    <property type="evidence" value="ECO:0007669"/>
    <property type="project" value="TreeGrafter"/>
</dbReference>
<keyword evidence="4" id="KW-0235">DNA replication</keyword>
<dbReference type="PIRSF" id="PIRSF018300">
    <property type="entry name" value="DNA_pol_alph_2"/>
    <property type="match status" value="1"/>
</dbReference>
<dbReference type="InterPro" id="IPR054300">
    <property type="entry name" value="OB_DPOA2"/>
</dbReference>
<keyword evidence="9" id="KW-1185">Reference proteome</keyword>
<comment type="caution">
    <text evidence="8">The sequence shown here is derived from an EMBL/GenBank/DDBJ whole genome shotgun (WGS) entry which is preliminary data.</text>
</comment>
<dbReference type="PANTHER" id="PTHR23061:SF12">
    <property type="entry name" value="DNA POLYMERASE ALPHA SUBUNIT B"/>
    <property type="match status" value="1"/>
</dbReference>
<dbReference type="Pfam" id="PF22062">
    <property type="entry name" value="OB_DPOA2"/>
    <property type="match status" value="1"/>
</dbReference>
<dbReference type="Gene3D" id="3.60.21.60">
    <property type="match status" value="2"/>
</dbReference>
<keyword evidence="5" id="KW-0539">Nucleus</keyword>
<protein>
    <recommendedName>
        <fullName evidence="3">DNA polymerase alpha subunit B</fullName>
    </recommendedName>
</protein>
<evidence type="ECO:0000313" key="8">
    <source>
        <dbReference type="EMBL" id="CAH7686099.1"/>
    </source>
</evidence>
<dbReference type="EMBL" id="CALTRL010005771">
    <property type="protein sequence ID" value="CAH7686099.1"/>
    <property type="molecule type" value="Genomic_DNA"/>
</dbReference>
<dbReference type="InterPro" id="IPR007185">
    <property type="entry name" value="DNA_pol_a/d/e_bsu"/>
</dbReference>
<name>A0AAV0BIF7_PHAPC</name>
<evidence type="ECO:0000256" key="5">
    <source>
        <dbReference type="ARBA" id="ARBA00023242"/>
    </source>
</evidence>
<dbReference type="GO" id="GO:0005658">
    <property type="term" value="C:alpha DNA polymerase:primase complex"/>
    <property type="evidence" value="ECO:0007669"/>
    <property type="project" value="TreeGrafter"/>
</dbReference>
<comment type="subcellular location">
    <subcellularLocation>
        <location evidence="1">Nucleus</location>
    </subcellularLocation>
</comment>
<evidence type="ECO:0000313" key="9">
    <source>
        <dbReference type="Proteomes" id="UP001153365"/>
    </source>
</evidence>
<evidence type="ECO:0000256" key="2">
    <source>
        <dbReference type="ARBA" id="ARBA00007299"/>
    </source>
</evidence>
<dbReference type="InterPro" id="IPR016722">
    <property type="entry name" value="DNA_pol_alpha_bsu"/>
</dbReference>
<dbReference type="Proteomes" id="UP001153365">
    <property type="component" value="Unassembled WGS sequence"/>
</dbReference>
<accession>A0AAV0BIF7</accession>
<dbReference type="PANTHER" id="PTHR23061">
    <property type="entry name" value="DNA POLYMERASE 2 ALPHA 70 KDA SUBUNIT"/>
    <property type="match status" value="1"/>
</dbReference>
<sequence length="508" mass="57296">MEDVKPLVTESFLTSSFLNRPNPFQTVESFNSHLPRHERSDLPPRSLESRLSFEVISNRQSFKYKYMFEKLSDRSDVLDRQIEDASLILAERYGIEEWSDPSVVRQDDVWAVGRVCPEVQDSKITEQSCWLETSRLRGHGRRIWLKWDNDLKARGVEAGEAGIGLFPGAIIGVRGRNGGGNYFSVNEILSMPTSKTPKSAPEDLIKMSSSLNSLPISFSVACGPFTWDDDLEFLPFESLINQLTKEKPDLLILLGPFIDINHPFIKAGDIDKMPSEIFKEKITQKLKKMIEVIPNLRIVLIPSQRDLLISHSVYPQSGFDSTELGLNVKGIVCLTNPVIFKINELVVGISNVDVLMPLRKEEFFKPAVVMNEDQSDDSNSKDIISRACRHLLRQGSFYPLFPSAVGGGADLVNLDLIHHDLLDLRTNPVDILILPSSLTAFSKAIDSKVIANPRQLCKGKGIGTFLRFTIYPLDEENLKEINCIKDSNELQEVDHKICQRCRVDIVKI</sequence>
<evidence type="ECO:0000259" key="7">
    <source>
        <dbReference type="Pfam" id="PF22062"/>
    </source>
</evidence>
<reference evidence="8" key="1">
    <citation type="submission" date="2022-06" db="EMBL/GenBank/DDBJ databases">
        <authorList>
            <consortium name="SYNGENTA / RWTH Aachen University"/>
        </authorList>
    </citation>
    <scope>NUCLEOTIDE SEQUENCE</scope>
</reference>
<evidence type="ECO:0000256" key="1">
    <source>
        <dbReference type="ARBA" id="ARBA00004123"/>
    </source>
</evidence>
<evidence type="ECO:0000256" key="3">
    <source>
        <dbReference type="ARBA" id="ARBA00018596"/>
    </source>
</evidence>
<dbReference type="Pfam" id="PF04042">
    <property type="entry name" value="DNA_pol_E_B"/>
    <property type="match status" value="1"/>
</dbReference>
<feature type="domain" description="DNA polymerase alpha subunit B OB" evidence="7">
    <location>
        <begin position="75"/>
        <end position="190"/>
    </location>
</feature>
<evidence type="ECO:0000259" key="6">
    <source>
        <dbReference type="Pfam" id="PF04042"/>
    </source>
</evidence>
<dbReference type="GO" id="GO:0003677">
    <property type="term" value="F:DNA binding"/>
    <property type="evidence" value="ECO:0007669"/>
    <property type="project" value="InterPro"/>
</dbReference>
<gene>
    <name evidence="8" type="ORF">PPACK8108_LOCUS20705</name>
</gene>
<comment type="similarity">
    <text evidence="2">Belongs to the DNA polymerase alpha subunit B family.</text>
</comment>
<dbReference type="AlphaFoldDB" id="A0AAV0BIF7"/>
<feature type="domain" description="DNA polymerase alpha/delta/epsilon subunit B" evidence="6">
    <location>
        <begin position="220"/>
        <end position="442"/>
    </location>
</feature>
<proteinExistence type="inferred from homology"/>